<dbReference type="GeneID" id="61389991"/>
<dbReference type="SUPFAM" id="SSF52540">
    <property type="entry name" value="P-loop containing nucleoside triphosphate hydrolases"/>
    <property type="match status" value="1"/>
</dbReference>
<dbReference type="GO" id="GO:0005524">
    <property type="term" value="F:ATP binding"/>
    <property type="evidence" value="ECO:0007669"/>
    <property type="project" value="UniProtKB-KW"/>
</dbReference>
<dbReference type="Gene3D" id="3.40.50.300">
    <property type="entry name" value="P-loop containing nucleotide triphosphate hydrolases"/>
    <property type="match status" value="1"/>
</dbReference>
<evidence type="ECO:0000313" key="8">
    <source>
        <dbReference type="EMBL" id="CAJ0785814.1"/>
    </source>
</evidence>
<organism evidence="9 10">
    <name type="scientific">Ralstonia thomasii</name>
    <dbReference type="NCBI Taxonomy" id="3058596"/>
    <lineage>
        <taxon>Bacteria</taxon>
        <taxon>Pseudomonadati</taxon>
        <taxon>Pseudomonadota</taxon>
        <taxon>Betaproteobacteria</taxon>
        <taxon>Burkholderiales</taxon>
        <taxon>Burkholderiaceae</taxon>
        <taxon>Ralstonia</taxon>
    </lineage>
</organism>
<dbReference type="Proteomes" id="UP001189773">
    <property type="component" value="Unassembled WGS sequence"/>
</dbReference>
<dbReference type="PANTHER" id="PTHR46743:SF2">
    <property type="entry name" value="TEICHOIC ACIDS EXPORT ATP-BINDING PROTEIN TAGH"/>
    <property type="match status" value="1"/>
</dbReference>
<evidence type="ECO:0000256" key="3">
    <source>
        <dbReference type="ARBA" id="ARBA00022475"/>
    </source>
</evidence>
<dbReference type="PANTHER" id="PTHR46743">
    <property type="entry name" value="TEICHOIC ACIDS EXPORT ATP-BINDING PROTEIN TAGH"/>
    <property type="match status" value="1"/>
</dbReference>
<evidence type="ECO:0000256" key="6">
    <source>
        <dbReference type="ARBA" id="ARBA00022840"/>
    </source>
</evidence>
<comment type="caution">
    <text evidence="9">The sequence shown here is derived from an EMBL/GenBank/DDBJ whole genome shotgun (WGS) entry which is preliminary data.</text>
</comment>
<dbReference type="InterPro" id="IPR050683">
    <property type="entry name" value="Bact_Polysacc_Export_ATP-bd"/>
</dbReference>
<evidence type="ECO:0000313" key="9">
    <source>
        <dbReference type="EMBL" id="CAJ0808047.1"/>
    </source>
</evidence>
<comment type="similarity">
    <text evidence="1">Belongs to the ABC transporter superfamily.</text>
</comment>
<dbReference type="InterPro" id="IPR027417">
    <property type="entry name" value="P-loop_NTPase"/>
</dbReference>
<evidence type="ECO:0000256" key="2">
    <source>
        <dbReference type="ARBA" id="ARBA00022448"/>
    </source>
</evidence>
<dbReference type="GO" id="GO:0016020">
    <property type="term" value="C:membrane"/>
    <property type="evidence" value="ECO:0007669"/>
    <property type="project" value="InterPro"/>
</dbReference>
<dbReference type="PROSITE" id="PS00211">
    <property type="entry name" value="ABC_TRANSPORTER_1"/>
    <property type="match status" value="1"/>
</dbReference>
<dbReference type="InterPro" id="IPR017871">
    <property type="entry name" value="ABC_transporter-like_CS"/>
</dbReference>
<dbReference type="Pfam" id="PF00005">
    <property type="entry name" value="ABC_tran"/>
    <property type="match status" value="1"/>
</dbReference>
<protein>
    <submittedName>
        <fullName evidence="9">Polysialic acid transport ATP-binding protein KpsT</fullName>
    </submittedName>
</protein>
<name>A0AAD2C2B8_9RALS</name>
<evidence type="ECO:0000256" key="1">
    <source>
        <dbReference type="ARBA" id="ARBA00005417"/>
    </source>
</evidence>
<evidence type="ECO:0000256" key="4">
    <source>
        <dbReference type="ARBA" id="ARBA00022519"/>
    </source>
</evidence>
<evidence type="ECO:0000313" key="10">
    <source>
        <dbReference type="Proteomes" id="UP001189756"/>
    </source>
</evidence>
<keyword evidence="5" id="KW-0547">Nucleotide-binding</keyword>
<dbReference type="SMART" id="SM00382">
    <property type="entry name" value="AAA"/>
    <property type="match status" value="1"/>
</dbReference>
<dbReference type="InterPro" id="IPR003439">
    <property type="entry name" value="ABC_transporter-like_ATP-bd"/>
</dbReference>
<dbReference type="RefSeq" id="WP_009240829.1">
    <property type="nucleotide sequence ID" value="NZ_CATWDO010000002.1"/>
</dbReference>
<reference evidence="9 11" key="1">
    <citation type="submission" date="2023-07" db="EMBL/GenBank/DDBJ databases">
        <authorList>
            <person name="Peeters C."/>
        </authorList>
    </citation>
    <scope>NUCLEOTIDE SEQUENCE</scope>
    <source>
        <strain evidence="8 11">LMG 18095</strain>
        <strain evidence="9">R-77560</strain>
    </source>
</reference>
<dbReference type="EMBL" id="CATZAR010000002">
    <property type="protein sequence ID" value="CAJ0785814.1"/>
    <property type="molecule type" value="Genomic_DNA"/>
</dbReference>
<dbReference type="Proteomes" id="UP001189756">
    <property type="component" value="Unassembled WGS sequence"/>
</dbReference>
<evidence type="ECO:0000259" key="7">
    <source>
        <dbReference type="PROSITE" id="PS50893"/>
    </source>
</evidence>
<evidence type="ECO:0000256" key="5">
    <source>
        <dbReference type="ARBA" id="ARBA00022741"/>
    </source>
</evidence>
<dbReference type="PROSITE" id="PS50893">
    <property type="entry name" value="ABC_TRANSPORTER_2"/>
    <property type="match status" value="1"/>
</dbReference>
<gene>
    <name evidence="9" type="primary">kpsT</name>
    <name evidence="8" type="ORF">LMG18095_01369</name>
    <name evidence="9" type="ORF">R77560_04663</name>
</gene>
<dbReference type="InterPro" id="IPR015860">
    <property type="entry name" value="ABC_transpr_TagH-like"/>
</dbReference>
<keyword evidence="6 9" id="KW-0067">ATP-binding</keyword>
<keyword evidence="11" id="KW-1185">Reference proteome</keyword>
<dbReference type="InterPro" id="IPR003593">
    <property type="entry name" value="AAA+_ATPase"/>
</dbReference>
<keyword evidence="3" id="KW-1003">Cell membrane</keyword>
<feature type="domain" description="ABC transporter" evidence="7">
    <location>
        <begin position="2"/>
        <end position="216"/>
    </location>
</feature>
<accession>A0AAD2C2B8</accession>
<keyword evidence="2" id="KW-0813">Transport</keyword>
<keyword evidence="4" id="KW-0472">Membrane</keyword>
<proteinExistence type="inferred from homology"/>
<dbReference type="AlphaFoldDB" id="A0AAD2C2B8"/>
<evidence type="ECO:0000313" key="11">
    <source>
        <dbReference type="Proteomes" id="UP001189773"/>
    </source>
</evidence>
<dbReference type="CDD" id="cd03220">
    <property type="entry name" value="ABC_KpsT_Wzt"/>
    <property type="match status" value="1"/>
</dbReference>
<dbReference type="GO" id="GO:0016887">
    <property type="term" value="F:ATP hydrolysis activity"/>
    <property type="evidence" value="ECO:0007669"/>
    <property type="project" value="InterPro"/>
</dbReference>
<sequence>MIELANLSKIYHTRQGRRTVLDGINLRVAKGEKIGVLGRNGAGKSTMIRMISGAELPSAGKIRRGMSVSWPLAFGGAFQGSLTGMDNLRFICRVYGSDAKAAEPFVQEFSELGYYLREPVKTYSAGMRARLAFAISMAIEFDCFLIDEIIAVGDSRFHSKCHRELFEKRRDRSLIIVSHDAGYIREHCDSAAVLVQGKLHTFEQVDDAYAFYQESVG</sequence>
<dbReference type="EMBL" id="CATZAZ010000018">
    <property type="protein sequence ID" value="CAJ0808047.1"/>
    <property type="molecule type" value="Genomic_DNA"/>
</dbReference>
<keyword evidence="4" id="KW-0997">Cell inner membrane</keyword>
<dbReference type="GO" id="GO:0140359">
    <property type="term" value="F:ABC-type transporter activity"/>
    <property type="evidence" value="ECO:0007669"/>
    <property type="project" value="InterPro"/>
</dbReference>